<evidence type="ECO:0000313" key="6">
    <source>
        <dbReference type="Proteomes" id="UP000027265"/>
    </source>
</evidence>
<dbReference type="Pfam" id="PF25808">
    <property type="entry name" value="TPR_LAA1_C"/>
    <property type="match status" value="1"/>
</dbReference>
<dbReference type="GO" id="GO:0030139">
    <property type="term" value="C:endocytic vesicle"/>
    <property type="evidence" value="ECO:0007669"/>
    <property type="project" value="TreeGrafter"/>
</dbReference>
<dbReference type="InterPro" id="IPR046837">
    <property type="entry name" value="Laa1/Sip1/HEATR5-like_HEAT"/>
</dbReference>
<dbReference type="PANTHER" id="PTHR21663:SF0">
    <property type="entry name" value="HEAT REPEAT-CONTAINING PROTEIN 5B"/>
    <property type="match status" value="1"/>
</dbReference>
<keyword evidence="3" id="KW-1133">Transmembrane helix</keyword>
<name>A0A067PVX1_9AGAM</name>
<keyword evidence="3" id="KW-0472">Membrane</keyword>
<dbReference type="STRING" id="933084.A0A067PVX1"/>
<dbReference type="Pfam" id="PF20210">
    <property type="entry name" value="Laa1_Sip1_HTR5"/>
    <property type="match status" value="1"/>
</dbReference>
<evidence type="ECO:0000256" key="2">
    <source>
        <dbReference type="SAM" id="MobiDB-lite"/>
    </source>
</evidence>
<dbReference type="SUPFAM" id="SSF48371">
    <property type="entry name" value="ARM repeat"/>
    <property type="match status" value="2"/>
</dbReference>
<dbReference type="FunCoup" id="A0A067PVX1">
    <property type="interactions" value="247"/>
</dbReference>
<dbReference type="Proteomes" id="UP000027265">
    <property type="component" value="Unassembled WGS sequence"/>
</dbReference>
<protein>
    <recommendedName>
        <fullName evidence="4">LAA1-like C-terminal TPR repeats domain-containing protein</fullName>
    </recommendedName>
</protein>
<feature type="region of interest" description="Disordered" evidence="2">
    <location>
        <begin position="1984"/>
        <end position="2018"/>
    </location>
</feature>
<dbReference type="GO" id="GO:0006897">
    <property type="term" value="P:endocytosis"/>
    <property type="evidence" value="ECO:0007669"/>
    <property type="project" value="TreeGrafter"/>
</dbReference>
<dbReference type="EMBL" id="KL197728">
    <property type="protein sequence ID" value="KDQ54486.1"/>
    <property type="molecule type" value="Genomic_DNA"/>
</dbReference>
<keyword evidence="6" id="KW-1185">Reference proteome</keyword>
<dbReference type="GO" id="GO:0008104">
    <property type="term" value="P:intracellular protein localization"/>
    <property type="evidence" value="ECO:0007669"/>
    <property type="project" value="TreeGrafter"/>
</dbReference>
<reference evidence="6" key="1">
    <citation type="journal article" date="2014" name="Proc. Natl. Acad. Sci. U.S.A.">
        <title>Extensive sampling of basidiomycete genomes demonstrates inadequacy of the white-rot/brown-rot paradigm for wood decay fungi.</title>
        <authorList>
            <person name="Riley R."/>
            <person name="Salamov A.A."/>
            <person name="Brown D.W."/>
            <person name="Nagy L.G."/>
            <person name="Floudas D."/>
            <person name="Held B.W."/>
            <person name="Levasseur A."/>
            <person name="Lombard V."/>
            <person name="Morin E."/>
            <person name="Otillar R."/>
            <person name="Lindquist E.A."/>
            <person name="Sun H."/>
            <person name="LaButti K.M."/>
            <person name="Schmutz J."/>
            <person name="Jabbour D."/>
            <person name="Luo H."/>
            <person name="Baker S.E."/>
            <person name="Pisabarro A.G."/>
            <person name="Walton J.D."/>
            <person name="Blanchette R.A."/>
            <person name="Henrissat B."/>
            <person name="Martin F."/>
            <person name="Cullen D."/>
            <person name="Hibbett D.S."/>
            <person name="Grigoriev I.V."/>
        </authorList>
    </citation>
    <scope>NUCLEOTIDE SEQUENCE [LARGE SCALE GENOMIC DNA]</scope>
    <source>
        <strain evidence="6">MUCL 33604</strain>
    </source>
</reference>
<organism evidence="5 6">
    <name type="scientific">Jaapia argillacea MUCL 33604</name>
    <dbReference type="NCBI Taxonomy" id="933084"/>
    <lineage>
        <taxon>Eukaryota</taxon>
        <taxon>Fungi</taxon>
        <taxon>Dikarya</taxon>
        <taxon>Basidiomycota</taxon>
        <taxon>Agaricomycotina</taxon>
        <taxon>Agaricomycetes</taxon>
        <taxon>Agaricomycetidae</taxon>
        <taxon>Jaapiales</taxon>
        <taxon>Jaapiaceae</taxon>
        <taxon>Jaapia</taxon>
    </lineage>
</organism>
<dbReference type="InterPro" id="IPR011989">
    <property type="entry name" value="ARM-like"/>
</dbReference>
<evidence type="ECO:0000313" key="5">
    <source>
        <dbReference type="EMBL" id="KDQ54486.1"/>
    </source>
</evidence>
<feature type="domain" description="LAA1-like C-terminal TPR repeats" evidence="4">
    <location>
        <begin position="1838"/>
        <end position="1998"/>
    </location>
</feature>
<dbReference type="GO" id="GO:0016020">
    <property type="term" value="C:membrane"/>
    <property type="evidence" value="ECO:0007669"/>
    <property type="project" value="TreeGrafter"/>
</dbReference>
<comment type="similarity">
    <text evidence="1">Belongs to the HEATR5 family.</text>
</comment>
<dbReference type="PANTHER" id="PTHR21663">
    <property type="entry name" value="HYPOTHETICAL HEAT DOMAIN-CONTAINING"/>
    <property type="match status" value="1"/>
</dbReference>
<evidence type="ECO:0000256" key="1">
    <source>
        <dbReference type="ARBA" id="ARBA00008304"/>
    </source>
</evidence>
<dbReference type="GO" id="GO:0005794">
    <property type="term" value="C:Golgi apparatus"/>
    <property type="evidence" value="ECO:0007669"/>
    <property type="project" value="TreeGrafter"/>
</dbReference>
<feature type="compositionally biased region" description="Polar residues" evidence="2">
    <location>
        <begin position="2009"/>
        <end position="2018"/>
    </location>
</feature>
<feature type="region of interest" description="Disordered" evidence="2">
    <location>
        <begin position="258"/>
        <end position="285"/>
    </location>
</feature>
<feature type="region of interest" description="Disordered" evidence="2">
    <location>
        <begin position="1233"/>
        <end position="1260"/>
    </location>
</feature>
<dbReference type="GO" id="GO:0042147">
    <property type="term" value="P:retrograde transport, endosome to Golgi"/>
    <property type="evidence" value="ECO:0007669"/>
    <property type="project" value="TreeGrafter"/>
</dbReference>
<sequence length="2018" mass="218825">MSEYEAATARLDESKLGGDDGEIYLFNWLSSTEKLLEQSNPDSLKAAQSDLEATLVKVIIAQDPFPSPGRPLRNLVARCLITLFSNGESRTLFDTLQTFLRVAGDAKLLDKDMNKTAAVYCIGALMGVFGSQVMSLMTEITTVSLKIFKSANSVLLRYHALVALRKSLSTARRAITDAVVKDVFKQMRHALGDKSLPIQRSASDVLLVMYQSSEGVVTAADAESIVALCTKSLETADQLTCHSLSKLVGHLLASTQKEQPIPASDTKRGSNLGGPNDEDSTSAPRSLPEVKSILSFKDMLLVLSNHFNKVNSSKKLRVGIFHFYTSLLNCLGPSFVESNYAIIVNHLTGDVIAHQRNTVTRYEVLLARTLVGIILRDLIGVRMLGEQAQINAIQELSNSYLKRWPAIMPGQTAPNSLVLDVVLAEVAGLLQQLGNAPPPVQDALAEPLVTLLSHPNHTVRVKTAWALRCFCHSTPSQLPRNLLNVIDLLQRDINSLTLPTAPSDIATRALGHAYGLAALVSTIRDRPLYVSYDISAKVLDMSIQLLKRAGDHDIKVARVEVEVAWMAISSLMTLGPNFVRAHLPQLLVLWRNALPKPTSKDTTNDSSRGYEEWGFLMHVRESALGAILCFLEHNSPSLVTLDVARRVASLLSNALLFATSFLTQSVHEPDDESQRSDLPLRLREALLRLRAYQCFSALGHSGLTESIQGTLLLSTLTLFASPDGYAGSSVQAAIASSSGNFTSIWQTTDGYAYGVADLDIALSPSNGPQEGMGGGVQDKHNRDSIEVLLDDLLRKPVLGSCEHDPLSACRHQNFATQERIEPPPAATAVVNAAISLFAEILPLQDVPSIVRVLNQVVEYIRSPRLERNAGRKAAVTVNTMAVILLVMRQASVPHHRRSRESLADPQVTSVLSPFIKEGLIEGDPILRSIGSEAIGYLTSYGGTSLLASHIKLLVDHVVTNRDPHGRAGCAMAFGAIHAQVGGLVAGPLLKTTVNVLMSLVNDPHPVVHFWAMSALAKVVNSASLAYAPFVSSTLGMLFKVYMRESHEAEGGTWTNANLSGDLPAYQVVCLVIDALISVLGPDIQDSRRTRDLILSLVHEFFQETDEGICVEAIKCIQHFLIFAPEQIGISQLVEQLQGHLSSSRRPLKLASVNALYQLVQRDALQMSRIGGDRLVEKLFGMLDDDPSIIGVRDVISSWLQQTVILNPSAWIDLCQRIMSRTTATQQVVDAAGKTGGLRDDEGESLSLDVNPDGLSEGTPHSTSRWRTQLFALQCLHTICSVVFQSGRQEHVDIPFARREGYQLSTLLVSRVADLIKMAFTASAAYVTEIRLEGLLVLRDVIKIFSSSPDPDYADALLLEQYQAPITAALTPAFSSDSTPDILASAIETCAIFVGCGVVTDVNRMGRILKLLITTLDQSQEGGTMSLGDTVPISPNASVMLRIATLSAWAELEVASAQRAYLKVVLDPHRQILVSLWMSALRDYASVKAECEVAQEVSSTALESSYSSLGREVLLPYYADAWPVILHALAAAMEAREPFLAAAMDGQPAQGSSAGNGNPQHSRSEPSAMFFVLFGLVYEALVSSPVDPVSDSSSHSVATIALFALKGLVRPEYSGKALLQSPVFEEWIGLCYRLAMTEPTAVQVCLLDTLTSFASSYPVNPDGPLSTTPSPGWNFPLSIPQSHCLRICGYILRHSLPRTPDSLTHSNSRPSERIRLIQVAFESFLNIGLTLGPTHQEEVRAAALSIYSELLRDESAEIDYVGPTLPSLKLFLDPPRRLGDPLLKYERSVHGLLSACLVNIDNMRGRQGTIASKIVKSSLLVSVLVLTCVPPSVKLGRGVLERCCLLISRSLMEDGEISFTAAHCCKTLVGASASGNATLQQCARLLLPSMIEFLAEAARVGNDLAPETLVTTGEILKAFLAVFGSLGEPLRVRALATFLPVLILPLDPSRVPPSGFHTQSVTHLLSLATLSPSIFKEATVKLNPSSRDKLESSIRQSLTTKPPGGDHQSGKPQISLRSF</sequence>
<accession>A0A067PVX1</accession>
<dbReference type="InterPro" id="IPR057981">
    <property type="entry name" value="TPR_LAA1-like_C"/>
</dbReference>
<proteinExistence type="inferred from homology"/>
<keyword evidence="3" id="KW-0812">Transmembrane</keyword>
<dbReference type="InParanoid" id="A0A067PVX1"/>
<dbReference type="InterPro" id="IPR040108">
    <property type="entry name" value="Laa1/Sip1/HEATR5"/>
</dbReference>
<dbReference type="GO" id="GO:0005829">
    <property type="term" value="C:cytosol"/>
    <property type="evidence" value="ECO:0007669"/>
    <property type="project" value="GOC"/>
</dbReference>
<dbReference type="OrthoDB" id="192608at2759"/>
<dbReference type="HOGENOM" id="CLU_000503_0_0_1"/>
<evidence type="ECO:0000256" key="3">
    <source>
        <dbReference type="SAM" id="Phobius"/>
    </source>
</evidence>
<evidence type="ECO:0000259" key="4">
    <source>
        <dbReference type="Pfam" id="PF25808"/>
    </source>
</evidence>
<feature type="transmembrane region" description="Helical" evidence="3">
    <location>
        <begin position="117"/>
        <end position="137"/>
    </location>
</feature>
<dbReference type="Gene3D" id="1.25.10.10">
    <property type="entry name" value="Leucine-rich Repeat Variant"/>
    <property type="match status" value="2"/>
</dbReference>
<dbReference type="InterPro" id="IPR016024">
    <property type="entry name" value="ARM-type_fold"/>
</dbReference>
<gene>
    <name evidence="5" type="ORF">JAAARDRAFT_80176</name>
</gene>